<organism evidence="13 14">
    <name type="scientific">Parasutterella excrementihominis</name>
    <dbReference type="NCBI Taxonomy" id="487175"/>
    <lineage>
        <taxon>Bacteria</taxon>
        <taxon>Pseudomonadati</taxon>
        <taxon>Pseudomonadota</taxon>
        <taxon>Betaproteobacteria</taxon>
        <taxon>Burkholderiales</taxon>
        <taxon>Sutterellaceae</taxon>
        <taxon>Parasutterella</taxon>
    </lineage>
</organism>
<keyword evidence="5 9" id="KW-0808">Transferase</keyword>
<comment type="function">
    <text evidence="8 9">Catalyzes the reversible reaction in which hydroxymethyl group from 5,10-methylenetetrahydrofolate is transferred onto alpha-ketoisovalerate to form ketopantoate.</text>
</comment>
<evidence type="ECO:0000256" key="2">
    <source>
        <dbReference type="ARBA" id="ARBA00008676"/>
    </source>
</evidence>
<keyword evidence="6 9" id="KW-0479">Metal-binding</keyword>
<evidence type="ECO:0000256" key="12">
    <source>
        <dbReference type="PIRSR" id="PIRSR000388-3"/>
    </source>
</evidence>
<dbReference type="CDD" id="cd06557">
    <property type="entry name" value="KPHMT-like"/>
    <property type="match status" value="1"/>
</dbReference>
<dbReference type="PANTHER" id="PTHR20881:SF0">
    <property type="entry name" value="3-METHYL-2-OXOBUTANOATE HYDROXYMETHYLTRANSFERASE"/>
    <property type="match status" value="1"/>
</dbReference>
<dbReference type="EMBL" id="WNCL01000013">
    <property type="protein sequence ID" value="MTU43131.1"/>
    <property type="molecule type" value="Genomic_DNA"/>
</dbReference>
<evidence type="ECO:0000256" key="3">
    <source>
        <dbReference type="ARBA" id="ARBA00011424"/>
    </source>
</evidence>
<feature type="binding site" evidence="9 12">
    <location>
        <position position="51"/>
    </location>
    <ligand>
        <name>Mg(2+)</name>
        <dbReference type="ChEBI" id="CHEBI:18420"/>
    </ligand>
</feature>
<dbReference type="Proteomes" id="UP000462362">
    <property type="component" value="Unassembled WGS sequence"/>
</dbReference>
<evidence type="ECO:0000256" key="7">
    <source>
        <dbReference type="ARBA" id="ARBA00022842"/>
    </source>
</evidence>
<dbReference type="FunFam" id="3.20.20.60:FF:000003">
    <property type="entry name" value="3-methyl-2-oxobutanoate hydroxymethyltransferase"/>
    <property type="match status" value="1"/>
</dbReference>
<dbReference type="InterPro" id="IPR015813">
    <property type="entry name" value="Pyrv/PenolPyrv_kinase-like_dom"/>
</dbReference>
<feature type="binding site" evidence="9 12">
    <location>
        <position position="121"/>
    </location>
    <ligand>
        <name>Mg(2+)</name>
        <dbReference type="ChEBI" id="CHEBI:18420"/>
    </ligand>
</feature>
<evidence type="ECO:0000313" key="13">
    <source>
        <dbReference type="EMBL" id="MTU43131.1"/>
    </source>
</evidence>
<comment type="subunit">
    <text evidence="3 9">Homodecamer; pentamer of dimers.</text>
</comment>
<proteinExistence type="inferred from homology"/>
<dbReference type="EC" id="2.1.2.11" evidence="9"/>
<dbReference type="GO" id="GO:0032259">
    <property type="term" value="P:methylation"/>
    <property type="evidence" value="ECO:0007669"/>
    <property type="project" value="UniProtKB-KW"/>
</dbReference>
<dbReference type="AlphaFoldDB" id="A0A6L6MZP0"/>
<reference evidence="13 14" key="1">
    <citation type="journal article" date="2019" name="Nat. Med.">
        <title>A library of human gut bacterial isolates paired with longitudinal multiomics data enables mechanistic microbiome research.</title>
        <authorList>
            <person name="Poyet M."/>
            <person name="Groussin M."/>
            <person name="Gibbons S.M."/>
            <person name="Avila-Pacheco J."/>
            <person name="Jiang X."/>
            <person name="Kearney S.M."/>
            <person name="Perrotta A.R."/>
            <person name="Berdy B."/>
            <person name="Zhao S."/>
            <person name="Lieberman T.D."/>
            <person name="Swanson P.K."/>
            <person name="Smith M."/>
            <person name="Roesemann S."/>
            <person name="Alexander J.E."/>
            <person name="Rich S.A."/>
            <person name="Livny J."/>
            <person name="Vlamakis H."/>
            <person name="Clish C."/>
            <person name="Bullock K."/>
            <person name="Deik A."/>
            <person name="Scott J."/>
            <person name="Pierce K.A."/>
            <person name="Xavier R.J."/>
            <person name="Alm E.J."/>
        </authorList>
    </citation>
    <scope>NUCLEOTIDE SEQUENCE [LARGE SCALE GENOMIC DNA]</scope>
    <source>
        <strain evidence="13 14">BIOML-A2</strain>
    </source>
</reference>
<keyword evidence="4 9" id="KW-0566">Pantothenate biosynthesis</keyword>
<dbReference type="GO" id="GO:0005737">
    <property type="term" value="C:cytoplasm"/>
    <property type="evidence" value="ECO:0007669"/>
    <property type="project" value="UniProtKB-SubCell"/>
</dbReference>
<evidence type="ECO:0000256" key="6">
    <source>
        <dbReference type="ARBA" id="ARBA00022723"/>
    </source>
</evidence>
<feature type="binding site" evidence="9 11">
    <location>
        <begin position="51"/>
        <end position="52"/>
    </location>
    <ligand>
        <name>3-methyl-2-oxobutanoate</name>
        <dbReference type="ChEBI" id="CHEBI:11851"/>
    </ligand>
</feature>
<dbReference type="GO" id="GO:0015940">
    <property type="term" value="P:pantothenate biosynthetic process"/>
    <property type="evidence" value="ECO:0007669"/>
    <property type="project" value="UniProtKB-UniRule"/>
</dbReference>
<comment type="cofactor">
    <cofactor evidence="9 12">
        <name>Mg(2+)</name>
        <dbReference type="ChEBI" id="CHEBI:18420"/>
    </cofactor>
    <text evidence="9 12">Binds 1 Mg(2+) ion per subunit.</text>
</comment>
<dbReference type="GO" id="GO:0008168">
    <property type="term" value="F:methyltransferase activity"/>
    <property type="evidence" value="ECO:0007669"/>
    <property type="project" value="UniProtKB-KW"/>
</dbReference>
<dbReference type="SUPFAM" id="SSF51621">
    <property type="entry name" value="Phosphoenolpyruvate/pyruvate domain"/>
    <property type="match status" value="1"/>
</dbReference>
<dbReference type="RefSeq" id="WP_155165140.1">
    <property type="nucleotide sequence ID" value="NZ_DBGEHT010000160.1"/>
</dbReference>
<evidence type="ECO:0000256" key="8">
    <source>
        <dbReference type="ARBA" id="ARBA00056497"/>
    </source>
</evidence>
<dbReference type="Pfam" id="PF02548">
    <property type="entry name" value="Pantoate_transf"/>
    <property type="match status" value="1"/>
</dbReference>
<dbReference type="PANTHER" id="PTHR20881">
    <property type="entry name" value="3-METHYL-2-OXOBUTANOATE HYDROXYMETHYLTRANSFERASE"/>
    <property type="match status" value="1"/>
</dbReference>
<comment type="catalytic activity">
    <reaction evidence="9">
        <text>(6R)-5,10-methylene-5,6,7,8-tetrahydrofolate + 3-methyl-2-oxobutanoate + H2O = 2-dehydropantoate + (6S)-5,6,7,8-tetrahydrofolate</text>
        <dbReference type="Rhea" id="RHEA:11824"/>
        <dbReference type="ChEBI" id="CHEBI:11561"/>
        <dbReference type="ChEBI" id="CHEBI:11851"/>
        <dbReference type="ChEBI" id="CHEBI:15377"/>
        <dbReference type="ChEBI" id="CHEBI:15636"/>
        <dbReference type="ChEBI" id="CHEBI:57453"/>
        <dbReference type="EC" id="2.1.2.11"/>
    </reaction>
</comment>
<evidence type="ECO:0000256" key="4">
    <source>
        <dbReference type="ARBA" id="ARBA00022655"/>
    </source>
</evidence>
<dbReference type="NCBIfam" id="TIGR00222">
    <property type="entry name" value="panB"/>
    <property type="match status" value="1"/>
</dbReference>
<dbReference type="HAMAP" id="MF_00156">
    <property type="entry name" value="PanB"/>
    <property type="match status" value="1"/>
</dbReference>
<evidence type="ECO:0000256" key="1">
    <source>
        <dbReference type="ARBA" id="ARBA00005033"/>
    </source>
</evidence>
<sequence length="270" mass="28960">MDQKTERKPVRLSTIKKMYEAGEPIVMLTCYDATFSSVEDEAGVDIKLIGDSLGMVMQGHETTLPVTIDDMVYHTACVARGNKYGLVLADMNFGSYLVNEDEAVANAVKLMQAGAHMVKFEGGVEVCPLARRLTVMGIPVCGHVGFTPQSVNAIGGYFVQGKTKSGEEKLLADTLALQEAGASMIVLEMVPADVAKRVTEALSIPTIGIGGGLNCSGQVLVLQDLLGIFPGRKPRFTKNFMEGAASIKEAVANYVKAVKNRKFPAPEHSF</sequence>
<name>A0A6L6MZP0_9BURK</name>
<keyword evidence="7 9" id="KW-0460">Magnesium</keyword>
<evidence type="ECO:0000256" key="10">
    <source>
        <dbReference type="PIRSR" id="PIRSR000388-1"/>
    </source>
</evidence>
<dbReference type="GO" id="GO:0003864">
    <property type="term" value="F:3-methyl-2-oxobutanoate hydroxymethyltransferase activity"/>
    <property type="evidence" value="ECO:0007669"/>
    <property type="project" value="UniProtKB-UniRule"/>
</dbReference>
<evidence type="ECO:0000256" key="11">
    <source>
        <dbReference type="PIRSR" id="PIRSR000388-2"/>
    </source>
</evidence>
<feature type="active site" description="Proton acceptor" evidence="9 10">
    <location>
        <position position="188"/>
    </location>
</feature>
<dbReference type="GO" id="GO:0000287">
    <property type="term" value="F:magnesium ion binding"/>
    <property type="evidence" value="ECO:0007669"/>
    <property type="project" value="TreeGrafter"/>
</dbReference>
<dbReference type="NCBIfam" id="NF001452">
    <property type="entry name" value="PRK00311.1"/>
    <property type="match status" value="1"/>
</dbReference>
<feature type="binding site" evidence="9 11">
    <location>
        <position position="119"/>
    </location>
    <ligand>
        <name>3-methyl-2-oxobutanoate</name>
        <dbReference type="ChEBI" id="CHEBI:11851"/>
    </ligand>
</feature>
<evidence type="ECO:0000256" key="9">
    <source>
        <dbReference type="HAMAP-Rule" id="MF_00156"/>
    </source>
</evidence>
<feature type="binding site" evidence="9 12">
    <location>
        <position position="90"/>
    </location>
    <ligand>
        <name>Mg(2+)</name>
        <dbReference type="ChEBI" id="CHEBI:18420"/>
    </ligand>
</feature>
<keyword evidence="9" id="KW-0963">Cytoplasm</keyword>
<accession>A0A6L6MZP0</accession>
<evidence type="ECO:0000256" key="5">
    <source>
        <dbReference type="ARBA" id="ARBA00022679"/>
    </source>
</evidence>
<evidence type="ECO:0000313" key="14">
    <source>
        <dbReference type="Proteomes" id="UP000462362"/>
    </source>
</evidence>
<comment type="subcellular location">
    <subcellularLocation>
        <location evidence="9">Cytoplasm</location>
    </subcellularLocation>
</comment>
<comment type="pathway">
    <text evidence="1 9">Cofactor biosynthesis; (R)-pantothenate biosynthesis; (R)-pantoate from 3-methyl-2-oxobutanoate: step 1/2.</text>
</comment>
<dbReference type="UniPathway" id="UPA00028">
    <property type="reaction ID" value="UER00003"/>
</dbReference>
<feature type="binding site" evidence="9 11">
    <location>
        <position position="90"/>
    </location>
    <ligand>
        <name>3-methyl-2-oxobutanoate</name>
        <dbReference type="ChEBI" id="CHEBI:11851"/>
    </ligand>
</feature>
<gene>
    <name evidence="9 13" type="primary">panB</name>
    <name evidence="13" type="ORF">GMD42_05755</name>
</gene>
<dbReference type="Gene3D" id="3.20.20.60">
    <property type="entry name" value="Phosphoenolpyruvate-binding domains"/>
    <property type="match status" value="1"/>
</dbReference>
<keyword evidence="13" id="KW-0489">Methyltransferase</keyword>
<dbReference type="PIRSF" id="PIRSF000388">
    <property type="entry name" value="Pantoate_hydroxy_MeTrfase"/>
    <property type="match status" value="1"/>
</dbReference>
<dbReference type="InterPro" id="IPR040442">
    <property type="entry name" value="Pyrv_kinase-like_dom_sf"/>
</dbReference>
<comment type="caution">
    <text evidence="13">The sequence shown here is derived from an EMBL/GenBank/DDBJ whole genome shotgun (WGS) entry which is preliminary data.</text>
</comment>
<comment type="similarity">
    <text evidence="2 9">Belongs to the PanB family.</text>
</comment>
<dbReference type="InterPro" id="IPR003700">
    <property type="entry name" value="Pantoate_hydroxy_MeTrfase"/>
</dbReference>
<protein>
    <recommendedName>
        <fullName evidence="9">3-methyl-2-oxobutanoate hydroxymethyltransferase</fullName>
        <ecNumber evidence="9">2.1.2.11</ecNumber>
    </recommendedName>
    <alternativeName>
        <fullName evidence="9">Ketopantoate hydroxymethyltransferase</fullName>
        <shortName evidence="9">KPHMT</shortName>
    </alternativeName>
</protein>